<feature type="region of interest" description="Disordered" evidence="1">
    <location>
        <begin position="86"/>
        <end position="240"/>
    </location>
</feature>
<accession>A0ABS3C6N3</accession>
<protein>
    <recommendedName>
        <fullName evidence="5">Outer membrane protein beta-barrel domain-containing protein</fullName>
    </recommendedName>
</protein>
<feature type="compositionally biased region" description="Low complexity" evidence="1">
    <location>
        <begin position="115"/>
        <end position="145"/>
    </location>
</feature>
<evidence type="ECO:0008006" key="5">
    <source>
        <dbReference type="Google" id="ProtNLM"/>
    </source>
</evidence>
<proteinExistence type="predicted"/>
<dbReference type="Proteomes" id="UP000664317">
    <property type="component" value="Unassembled WGS sequence"/>
</dbReference>
<feature type="transmembrane region" description="Helical" evidence="2">
    <location>
        <begin position="46"/>
        <end position="69"/>
    </location>
</feature>
<organism evidence="3 4">
    <name type="scientific">Algoriphagus oliviformis</name>
    <dbReference type="NCBI Taxonomy" id="2811231"/>
    <lineage>
        <taxon>Bacteria</taxon>
        <taxon>Pseudomonadati</taxon>
        <taxon>Bacteroidota</taxon>
        <taxon>Cytophagia</taxon>
        <taxon>Cytophagales</taxon>
        <taxon>Cyclobacteriaceae</taxon>
        <taxon>Algoriphagus</taxon>
    </lineage>
</organism>
<name>A0ABS3C6N3_9BACT</name>
<feature type="compositionally biased region" description="Low complexity" evidence="1">
    <location>
        <begin position="223"/>
        <end position="233"/>
    </location>
</feature>
<evidence type="ECO:0000256" key="2">
    <source>
        <dbReference type="SAM" id="Phobius"/>
    </source>
</evidence>
<evidence type="ECO:0000256" key="1">
    <source>
        <dbReference type="SAM" id="MobiDB-lite"/>
    </source>
</evidence>
<dbReference type="RefSeq" id="WP_206579548.1">
    <property type="nucleotide sequence ID" value="NZ_JAFKCT010000008.1"/>
</dbReference>
<dbReference type="EMBL" id="JAFKCT010000008">
    <property type="protein sequence ID" value="MBN7812780.1"/>
    <property type="molecule type" value="Genomic_DNA"/>
</dbReference>
<feature type="compositionally biased region" description="Polar residues" evidence="1">
    <location>
        <begin position="169"/>
        <end position="180"/>
    </location>
</feature>
<comment type="caution">
    <text evidence="3">The sequence shown here is derived from an EMBL/GenBank/DDBJ whole genome shotgun (WGS) entry which is preliminary data.</text>
</comment>
<evidence type="ECO:0000313" key="3">
    <source>
        <dbReference type="EMBL" id="MBN7812780.1"/>
    </source>
</evidence>
<keyword evidence="4" id="KW-1185">Reference proteome</keyword>
<reference evidence="3 4" key="1">
    <citation type="submission" date="2021-03" db="EMBL/GenBank/DDBJ databases">
        <title>novel species isolated from a fishpond in China.</title>
        <authorList>
            <person name="Lu H."/>
            <person name="Cai Z."/>
        </authorList>
    </citation>
    <scope>NUCLEOTIDE SEQUENCE [LARGE SCALE GENOMIC DNA]</scope>
    <source>
        <strain evidence="3 4">H41</strain>
    </source>
</reference>
<evidence type="ECO:0000313" key="4">
    <source>
        <dbReference type="Proteomes" id="UP000664317"/>
    </source>
</evidence>
<keyword evidence="2" id="KW-0472">Membrane</keyword>
<gene>
    <name evidence="3" type="ORF">J0A68_17630</name>
</gene>
<sequence>MQEDRTSKWLASELRKRQEENPLPYELGAWEAFEAKRAASAKKKSAYWISGVAAALALLLVAGGIWIAGDLGVSGDASPAGQLALQEEQAVEAPRQSEPRAAQLESDGKGESETGGEASGSDSESGKASIPANSSLGGKALASSADRNNSASKSKTDAGKAMPPAAKSATETSPEQNRSAQKGALAMTGDSKETAAQGLKEADANQAGEARSGEAQAPTAPNQLQSQLAQASLPKEPELSDEEIKEILERKSAASIAMGVSPGFGASQSAEAATSGASLGLGVMVDMELTGKLVMGSGLAVNYLSQSSESQAYLPGAAFSAASSVTETNEISQVQLDIPLYFKYPITRNQSVSVQAGFSNLITFSQGAEQQSYYTRQVAVMDAANADYFTLRSEAVSQSQDLNVPNQKFYPLATANLGLNIRVFESRKTSYEVMPFYNYPLQEFSGYGEKLGMFGASFKVNFGTIQKK</sequence>
<keyword evidence="2" id="KW-0812">Transmembrane</keyword>
<keyword evidence="2" id="KW-1133">Transmembrane helix</keyword>